<dbReference type="InterPro" id="IPR054640">
    <property type="entry name" value="Sfum_1244-like"/>
</dbReference>
<dbReference type="KEGG" id="sfu:Sfum_1244"/>
<organism evidence="3 4">
    <name type="scientific">Syntrophobacter fumaroxidans (strain DSM 10017 / MPOB)</name>
    <dbReference type="NCBI Taxonomy" id="335543"/>
    <lineage>
        <taxon>Bacteria</taxon>
        <taxon>Pseudomonadati</taxon>
        <taxon>Thermodesulfobacteriota</taxon>
        <taxon>Syntrophobacteria</taxon>
        <taxon>Syntrophobacterales</taxon>
        <taxon>Syntrophobacteraceae</taxon>
        <taxon>Syntrophobacter</taxon>
    </lineage>
</organism>
<dbReference type="Pfam" id="PF21739">
    <property type="entry name" value="DUF6866_N"/>
    <property type="match status" value="1"/>
</dbReference>
<dbReference type="STRING" id="335543.Sfum_1244"/>
<evidence type="ECO:0000313" key="4">
    <source>
        <dbReference type="Proteomes" id="UP000001784"/>
    </source>
</evidence>
<feature type="domain" description="DUF6866" evidence="2">
    <location>
        <begin position="165"/>
        <end position="352"/>
    </location>
</feature>
<dbReference type="InParanoid" id="A0LHN4"/>
<evidence type="ECO:0000313" key="3">
    <source>
        <dbReference type="EMBL" id="ABK16936.1"/>
    </source>
</evidence>
<dbReference type="InterPro" id="IPR049200">
    <property type="entry name" value="DUF6866_C"/>
</dbReference>
<dbReference type="InterPro" id="IPR049199">
    <property type="entry name" value="DUF6866_N"/>
</dbReference>
<dbReference type="Proteomes" id="UP000001784">
    <property type="component" value="Chromosome"/>
</dbReference>
<dbReference type="EMBL" id="CP000478">
    <property type="protein sequence ID" value="ABK16936.1"/>
    <property type="molecule type" value="Genomic_DNA"/>
</dbReference>
<dbReference type="Pfam" id="PF21740">
    <property type="entry name" value="DUF6866_C"/>
    <property type="match status" value="1"/>
</dbReference>
<evidence type="ECO:0000259" key="2">
    <source>
        <dbReference type="Pfam" id="PF21740"/>
    </source>
</evidence>
<evidence type="ECO:0000259" key="1">
    <source>
        <dbReference type="Pfam" id="PF21739"/>
    </source>
</evidence>
<accession>A0LHN4</accession>
<protein>
    <submittedName>
        <fullName evidence="3">Uncharacterized protein</fullName>
    </submittedName>
</protein>
<name>A0LHN4_SYNFM</name>
<keyword evidence="4" id="KW-1185">Reference proteome</keyword>
<dbReference type="HOGENOM" id="CLU_067575_0_0_7"/>
<dbReference type="eggNOG" id="ENOG502Z90U">
    <property type="taxonomic scope" value="Bacteria"/>
</dbReference>
<dbReference type="NCBIfam" id="NF045620">
    <property type="entry name" value="Sfum_1244_fam"/>
    <property type="match status" value="1"/>
</dbReference>
<dbReference type="OrthoDB" id="9777679at2"/>
<gene>
    <name evidence="3" type="ordered locus">Sfum_1244</name>
</gene>
<reference evidence="3 4" key="1">
    <citation type="submission" date="2006-10" db="EMBL/GenBank/DDBJ databases">
        <title>Complete sequence of Syntrophobacter fumaroxidans MPOB.</title>
        <authorList>
            <consortium name="US DOE Joint Genome Institute"/>
            <person name="Copeland A."/>
            <person name="Lucas S."/>
            <person name="Lapidus A."/>
            <person name="Barry K."/>
            <person name="Detter J.C."/>
            <person name="Glavina del Rio T."/>
            <person name="Hammon N."/>
            <person name="Israni S."/>
            <person name="Pitluck S."/>
            <person name="Goltsman E.G."/>
            <person name="Martinez M."/>
            <person name="Schmutz J."/>
            <person name="Larimer F."/>
            <person name="Land M."/>
            <person name="Hauser L."/>
            <person name="Kyrpides N."/>
            <person name="Kim E."/>
            <person name="Boone D.R."/>
            <person name="Brockman F."/>
            <person name="Culley D."/>
            <person name="Ferry J."/>
            <person name="Gunsalus R."/>
            <person name="McInerney M.J."/>
            <person name="Morrison M."/>
            <person name="Plugge C."/>
            <person name="Rohlin L."/>
            <person name="Scholten J."/>
            <person name="Sieber J."/>
            <person name="Stams A.J.M."/>
            <person name="Worm P."/>
            <person name="Henstra A.M."/>
            <person name="Richardson P."/>
        </authorList>
    </citation>
    <scope>NUCLEOTIDE SEQUENCE [LARGE SCALE GENOMIC DNA]</scope>
    <source>
        <strain evidence="4">DSM 10017 / MPOB</strain>
    </source>
</reference>
<proteinExistence type="predicted"/>
<feature type="domain" description="DUF6866" evidence="1">
    <location>
        <begin position="7"/>
        <end position="159"/>
    </location>
</feature>
<sequence>MNIDIVQLRGQVQANCDISDANYAGVFSLCGLLLRLRDLHKWERGMAPWEEPEPHVLLEWVDARETYWEEIASRSLQPISMAGAVFDPFEMDSINGLLRPHGLVYGAGYAVGMKPTFFLAEVKDSTVIGTMTIDRIEKELARDIFMTPAMRRGGQIFARQLPMLFFLWDQILESRPSAREPLAYALAEYGLEPETMRRNAGTQGPRLKEVAEAELDTWVYHEVGEVCEKGFEGEIWHEIVATYTNSPVEIFARVVKDLLADTHAQGLLGHIIRRRKKSSLGFYLAFMRPFMRAVFPEFRPAFDRFKTNTDWSQIEDVRKAGHDKAHRLAHALIRLHRSGAGGNTEAVRDRIVSELIEPLGIKGALREGEQDDD</sequence>
<dbReference type="RefSeq" id="WP_011698107.1">
    <property type="nucleotide sequence ID" value="NC_008554.1"/>
</dbReference>
<dbReference type="AlphaFoldDB" id="A0LHN4"/>